<evidence type="ECO:0000256" key="6">
    <source>
        <dbReference type="ARBA" id="ARBA00022989"/>
    </source>
</evidence>
<dbReference type="InterPro" id="IPR006312">
    <property type="entry name" value="TatA/E"/>
</dbReference>
<dbReference type="PANTHER" id="PTHR33162">
    <property type="entry name" value="SEC-INDEPENDENT PROTEIN TRANSLOCASE PROTEIN TATA, CHLOROPLASTIC"/>
    <property type="match status" value="1"/>
</dbReference>
<accession>A0A562VLF1</accession>
<organism evidence="11 12">
    <name type="scientific">Geobacter argillaceus</name>
    <dbReference type="NCBI Taxonomy" id="345631"/>
    <lineage>
        <taxon>Bacteria</taxon>
        <taxon>Pseudomonadati</taxon>
        <taxon>Thermodesulfobacteriota</taxon>
        <taxon>Desulfuromonadia</taxon>
        <taxon>Geobacterales</taxon>
        <taxon>Geobacteraceae</taxon>
        <taxon>Geobacter</taxon>
    </lineage>
</organism>
<evidence type="ECO:0000256" key="2">
    <source>
        <dbReference type="ARBA" id="ARBA00022448"/>
    </source>
</evidence>
<dbReference type="GO" id="GO:0008320">
    <property type="term" value="F:protein transmembrane transporter activity"/>
    <property type="evidence" value="ECO:0007669"/>
    <property type="project" value="UniProtKB-UniRule"/>
</dbReference>
<dbReference type="OrthoDB" id="9810561at2"/>
<evidence type="ECO:0000256" key="1">
    <source>
        <dbReference type="ARBA" id="ARBA00004167"/>
    </source>
</evidence>
<dbReference type="GO" id="GO:0006886">
    <property type="term" value="P:intracellular protein transport"/>
    <property type="evidence" value="ECO:0007669"/>
    <property type="project" value="UniProtKB-ARBA"/>
</dbReference>
<protein>
    <recommendedName>
        <fullName evidence="10">Sec-independent protein translocase protein TatA</fullName>
    </recommendedName>
</protein>
<comment type="caution">
    <text evidence="11">The sequence shown here is derived from an EMBL/GenBank/DDBJ whole genome shotgun (WGS) entry which is preliminary data.</text>
</comment>
<dbReference type="NCBIfam" id="TIGR01411">
    <property type="entry name" value="tatAE"/>
    <property type="match status" value="1"/>
</dbReference>
<keyword evidence="6 10" id="KW-1133">Transmembrane helix</keyword>
<comment type="similarity">
    <text evidence="10">Belongs to the TatA/E family.</text>
</comment>
<dbReference type="InterPro" id="IPR018448">
    <property type="entry name" value="TatB"/>
</dbReference>
<comment type="subunit">
    <text evidence="10">Forms a complex with TatC.</text>
</comment>
<comment type="function">
    <text evidence="10">Part of the twin-arginine translocation (Tat) system that transports large folded proteins containing a characteristic twin-arginine motif in their signal peptide across membranes. TatA could form the protein-conducting channel of the Tat system.</text>
</comment>
<dbReference type="EMBL" id="VLLN01000015">
    <property type="protein sequence ID" value="TWJ18705.1"/>
    <property type="molecule type" value="Genomic_DNA"/>
</dbReference>
<keyword evidence="7 10" id="KW-0811">Translocation</keyword>
<keyword evidence="8 10" id="KW-0472">Membrane</keyword>
<gene>
    <name evidence="10" type="primary">tatA</name>
    <name evidence="11" type="ORF">JN12_02525</name>
</gene>
<evidence type="ECO:0000256" key="4">
    <source>
        <dbReference type="ARBA" id="ARBA00022692"/>
    </source>
</evidence>
<dbReference type="Gene3D" id="1.20.5.3310">
    <property type="match status" value="1"/>
</dbReference>
<dbReference type="NCBIfam" id="TIGR01410">
    <property type="entry name" value="tatB"/>
    <property type="match status" value="1"/>
</dbReference>
<comment type="function">
    <text evidence="9">Part of the twin-arginine translocation (Tat) system that transports large folded proteins containing a characteristic twin-arginine motif in their signal peptide across the thylakoid membrane. Involved in delta pH-dependent protein transport required for chloroplast development, especially thylakoid membrane formation. TATC and TATB mediate precursor recognition, whereas TATA facilitates translocation.</text>
</comment>
<evidence type="ECO:0000256" key="10">
    <source>
        <dbReference type="HAMAP-Rule" id="MF_00236"/>
    </source>
</evidence>
<evidence type="ECO:0000256" key="5">
    <source>
        <dbReference type="ARBA" id="ARBA00022927"/>
    </source>
</evidence>
<dbReference type="RefSeq" id="WP_145023270.1">
    <property type="nucleotide sequence ID" value="NZ_VLLN01000015.1"/>
</dbReference>
<reference evidence="11 12" key="1">
    <citation type="submission" date="2019-07" db="EMBL/GenBank/DDBJ databases">
        <title>Genomic Encyclopedia of Archaeal and Bacterial Type Strains, Phase II (KMG-II): from individual species to whole genera.</title>
        <authorList>
            <person name="Goeker M."/>
        </authorList>
    </citation>
    <scope>NUCLEOTIDE SEQUENCE [LARGE SCALE GENOMIC DNA]</scope>
    <source>
        <strain evidence="11 12">ATCC BAA-1139</strain>
    </source>
</reference>
<keyword evidence="3 10" id="KW-1003">Cell membrane</keyword>
<dbReference type="NCBIfam" id="NF011430">
    <property type="entry name" value="PRK14861.1"/>
    <property type="match status" value="1"/>
</dbReference>
<evidence type="ECO:0000256" key="7">
    <source>
        <dbReference type="ARBA" id="ARBA00023010"/>
    </source>
</evidence>
<keyword evidence="4 10" id="KW-0812">Transmembrane</keyword>
<evidence type="ECO:0000313" key="11">
    <source>
        <dbReference type="EMBL" id="TWJ18705.1"/>
    </source>
</evidence>
<dbReference type="GO" id="GO:0033281">
    <property type="term" value="C:TAT protein transport complex"/>
    <property type="evidence" value="ECO:0007669"/>
    <property type="project" value="UniProtKB-UniRule"/>
</dbReference>
<dbReference type="PRINTS" id="PR01506">
    <property type="entry name" value="TATBPROTEIN"/>
</dbReference>
<dbReference type="HAMAP" id="MF_00236">
    <property type="entry name" value="TatA_E"/>
    <property type="match status" value="1"/>
</dbReference>
<keyword evidence="12" id="KW-1185">Reference proteome</keyword>
<keyword evidence="2 10" id="KW-0813">Transport</keyword>
<evidence type="ECO:0000256" key="9">
    <source>
        <dbReference type="ARBA" id="ARBA00025340"/>
    </source>
</evidence>
<proteinExistence type="inferred from homology"/>
<dbReference type="PANTHER" id="PTHR33162:SF1">
    <property type="entry name" value="SEC-INDEPENDENT PROTEIN TRANSLOCASE PROTEIN TATA, CHLOROPLASTIC"/>
    <property type="match status" value="1"/>
</dbReference>
<keyword evidence="5 10" id="KW-0653">Protein transport</keyword>
<dbReference type="InterPro" id="IPR003369">
    <property type="entry name" value="TatA/B/E"/>
</dbReference>
<sequence length="103" mass="11028">MFGIGMPELIVILVIALIVIGPQKLPELARSLGKGLAEFKRATDDFKQNIAEETQAQEEKERIAKEVAAKEAAEKEVAEKAAAGYAAAEKGTTASDKKEQAKS</sequence>
<dbReference type="Proteomes" id="UP000319449">
    <property type="component" value="Unassembled WGS sequence"/>
</dbReference>
<comment type="subcellular location">
    <subcellularLocation>
        <location evidence="10">Cell membrane</location>
        <topology evidence="10">Single-pass membrane protein</topology>
    </subcellularLocation>
    <subcellularLocation>
        <location evidence="1">Membrane</location>
        <topology evidence="1">Single-pass membrane protein</topology>
    </subcellularLocation>
</comment>
<dbReference type="Pfam" id="PF02416">
    <property type="entry name" value="TatA_B_E"/>
    <property type="match status" value="1"/>
</dbReference>
<dbReference type="AlphaFoldDB" id="A0A562VLF1"/>
<dbReference type="GO" id="GO:0043953">
    <property type="term" value="P:protein transport by the Tat complex"/>
    <property type="evidence" value="ECO:0007669"/>
    <property type="project" value="UniProtKB-UniRule"/>
</dbReference>
<name>A0A562VLF1_9BACT</name>
<evidence type="ECO:0000256" key="8">
    <source>
        <dbReference type="ARBA" id="ARBA00023136"/>
    </source>
</evidence>
<evidence type="ECO:0000313" key="12">
    <source>
        <dbReference type="Proteomes" id="UP000319449"/>
    </source>
</evidence>
<dbReference type="NCBIfam" id="NF011429">
    <property type="entry name" value="PRK14857.1"/>
    <property type="match status" value="1"/>
</dbReference>
<evidence type="ECO:0000256" key="3">
    <source>
        <dbReference type="ARBA" id="ARBA00022475"/>
    </source>
</evidence>